<sequence length="222" mass="25903">MDKNCLLFAFNIRQNYCELFSSQNFYDSELMSQKNSQVYRKFNVNHQDITSTFATTGSTKNIVSFNSIAVSSNFQYNSCPDNLSYFSITQNKCVKCRDGWLGYKNVCYKGFTDTKNWQNFVDYCALLNSTMIIADNDEKFKFFQEVSKSLTLINNEQRTWVYARYEVINQFKWMNSKPINISNIMQSTTSYTGCFAYYTTPNSYLSVTLCSLRSNGICEYDY</sequence>
<evidence type="ECO:0000313" key="3">
    <source>
        <dbReference type="Proteomes" id="UP000276133"/>
    </source>
</evidence>
<reference evidence="2 3" key="1">
    <citation type="journal article" date="2018" name="Sci. Rep.">
        <title>Genomic signatures of local adaptation to the degree of environmental predictability in rotifers.</title>
        <authorList>
            <person name="Franch-Gras L."/>
            <person name="Hahn C."/>
            <person name="Garcia-Roger E.M."/>
            <person name="Carmona M.J."/>
            <person name="Serra M."/>
            <person name="Gomez A."/>
        </authorList>
    </citation>
    <scope>NUCLEOTIDE SEQUENCE [LARGE SCALE GENOMIC DNA]</scope>
    <source>
        <strain evidence="2">HYR1</strain>
    </source>
</reference>
<dbReference type="SUPFAM" id="SSF56436">
    <property type="entry name" value="C-type lectin-like"/>
    <property type="match status" value="1"/>
</dbReference>
<dbReference type="EMBL" id="REGN01004249">
    <property type="protein sequence ID" value="RNA18392.1"/>
    <property type="molecule type" value="Genomic_DNA"/>
</dbReference>
<accession>A0A3M7R469</accession>
<dbReference type="PROSITE" id="PS50041">
    <property type="entry name" value="C_TYPE_LECTIN_2"/>
    <property type="match status" value="1"/>
</dbReference>
<dbReference type="InterPro" id="IPR016187">
    <property type="entry name" value="CTDL_fold"/>
</dbReference>
<dbReference type="InterPro" id="IPR016186">
    <property type="entry name" value="C-type_lectin-like/link_sf"/>
</dbReference>
<evidence type="ECO:0000259" key="1">
    <source>
        <dbReference type="PROSITE" id="PS50041"/>
    </source>
</evidence>
<comment type="caution">
    <text evidence="2">The sequence shown here is derived from an EMBL/GenBank/DDBJ whole genome shotgun (WGS) entry which is preliminary data.</text>
</comment>
<keyword evidence="3" id="KW-1185">Reference proteome</keyword>
<dbReference type="Pfam" id="PF00059">
    <property type="entry name" value="Lectin_C"/>
    <property type="match status" value="1"/>
</dbReference>
<name>A0A3M7R469_BRAPC</name>
<dbReference type="InterPro" id="IPR001304">
    <property type="entry name" value="C-type_lectin-like"/>
</dbReference>
<proteinExistence type="predicted"/>
<dbReference type="OrthoDB" id="5866178at2759"/>
<dbReference type="AlphaFoldDB" id="A0A3M7R469"/>
<feature type="domain" description="C-type lectin" evidence="1">
    <location>
        <begin position="103"/>
        <end position="219"/>
    </location>
</feature>
<dbReference type="Gene3D" id="3.10.100.10">
    <property type="entry name" value="Mannose-Binding Protein A, subunit A"/>
    <property type="match status" value="1"/>
</dbReference>
<dbReference type="SMART" id="SM00034">
    <property type="entry name" value="CLECT"/>
    <property type="match status" value="1"/>
</dbReference>
<organism evidence="2 3">
    <name type="scientific">Brachionus plicatilis</name>
    <name type="common">Marine rotifer</name>
    <name type="synonym">Brachionus muelleri</name>
    <dbReference type="NCBI Taxonomy" id="10195"/>
    <lineage>
        <taxon>Eukaryota</taxon>
        <taxon>Metazoa</taxon>
        <taxon>Spiralia</taxon>
        <taxon>Gnathifera</taxon>
        <taxon>Rotifera</taxon>
        <taxon>Eurotatoria</taxon>
        <taxon>Monogononta</taxon>
        <taxon>Pseudotrocha</taxon>
        <taxon>Ploima</taxon>
        <taxon>Brachionidae</taxon>
        <taxon>Brachionus</taxon>
    </lineage>
</organism>
<evidence type="ECO:0000313" key="2">
    <source>
        <dbReference type="EMBL" id="RNA18392.1"/>
    </source>
</evidence>
<protein>
    <submittedName>
        <fullName evidence="2">Early activation antigen CD69</fullName>
    </submittedName>
</protein>
<dbReference type="Proteomes" id="UP000276133">
    <property type="component" value="Unassembled WGS sequence"/>
</dbReference>
<gene>
    <name evidence="2" type="ORF">BpHYR1_000522</name>
</gene>